<dbReference type="AlphaFoldDB" id="A1BEL2"/>
<proteinExistence type="predicted"/>
<name>A1BEL2_CHLPD</name>
<evidence type="ECO:0000313" key="2">
    <source>
        <dbReference type="EMBL" id="ABL64839.1"/>
    </source>
</evidence>
<dbReference type="HOGENOM" id="CLU_2141426_0_0_10"/>
<accession>A1BEL2</accession>
<evidence type="ECO:0000313" key="3">
    <source>
        <dbReference type="Proteomes" id="UP000008701"/>
    </source>
</evidence>
<feature type="region of interest" description="Disordered" evidence="1">
    <location>
        <begin position="92"/>
        <end position="112"/>
    </location>
</feature>
<keyword evidence="3" id="KW-1185">Reference proteome</keyword>
<protein>
    <submittedName>
        <fullName evidence="2">Uncharacterized protein</fullName>
    </submittedName>
</protein>
<gene>
    <name evidence="2" type="ordered locus">Cpha266_0787</name>
</gene>
<dbReference type="KEGG" id="cph:Cpha266_0787"/>
<dbReference type="Proteomes" id="UP000008701">
    <property type="component" value="Chromosome"/>
</dbReference>
<sequence length="112" mass="12777">MRQVCFFSPSPTFYFNPGIRIFCDEINNNLSLILRQADILGIGEVTGCFNDNLHESNLRHCRTFCKKSCCQAGLIVKKDRLWRRGILTNPDQGAAAGKHRNCQKRGAYRGRK</sequence>
<dbReference type="STRING" id="290317.Cpha266_0787"/>
<dbReference type="EMBL" id="CP000492">
    <property type="protein sequence ID" value="ABL64839.1"/>
    <property type="molecule type" value="Genomic_DNA"/>
</dbReference>
<evidence type="ECO:0000256" key="1">
    <source>
        <dbReference type="SAM" id="MobiDB-lite"/>
    </source>
</evidence>
<feature type="compositionally biased region" description="Basic residues" evidence="1">
    <location>
        <begin position="97"/>
        <end position="112"/>
    </location>
</feature>
<organism evidence="2 3">
    <name type="scientific">Chlorobium phaeobacteroides (strain DSM 266 / SMG 266 / 2430)</name>
    <dbReference type="NCBI Taxonomy" id="290317"/>
    <lineage>
        <taxon>Bacteria</taxon>
        <taxon>Pseudomonadati</taxon>
        <taxon>Chlorobiota</taxon>
        <taxon>Chlorobiia</taxon>
        <taxon>Chlorobiales</taxon>
        <taxon>Chlorobiaceae</taxon>
        <taxon>Chlorobium/Pelodictyon group</taxon>
        <taxon>Chlorobium</taxon>
    </lineage>
</organism>
<reference evidence="2 3" key="1">
    <citation type="submission" date="2006-12" db="EMBL/GenBank/DDBJ databases">
        <title>Complete sequence of Chlorobium phaeobacteroides DSM 266.</title>
        <authorList>
            <consortium name="US DOE Joint Genome Institute"/>
            <person name="Copeland A."/>
            <person name="Lucas S."/>
            <person name="Lapidus A."/>
            <person name="Barry K."/>
            <person name="Detter J.C."/>
            <person name="Glavina del Rio T."/>
            <person name="Hammon N."/>
            <person name="Israni S."/>
            <person name="Pitluck S."/>
            <person name="Goltsman E."/>
            <person name="Schmutz J."/>
            <person name="Larimer F."/>
            <person name="Land M."/>
            <person name="Hauser L."/>
            <person name="Mikhailova N."/>
            <person name="Li T."/>
            <person name="Overmann J."/>
            <person name="Bryant D.A."/>
            <person name="Richardson P."/>
        </authorList>
    </citation>
    <scope>NUCLEOTIDE SEQUENCE [LARGE SCALE GENOMIC DNA]</scope>
    <source>
        <strain evidence="2 3">DSM 266</strain>
    </source>
</reference>